<comment type="caution">
    <text evidence="1">The sequence shown here is derived from an EMBL/GenBank/DDBJ whole genome shotgun (WGS) entry which is preliminary data.</text>
</comment>
<keyword evidence="2" id="KW-1185">Reference proteome</keyword>
<gene>
    <name evidence="1" type="ORF">MSG28_008006</name>
</gene>
<accession>A0ACC0J9K5</accession>
<proteinExistence type="predicted"/>
<protein>
    <submittedName>
        <fullName evidence="1">Uncharacterized protein</fullName>
    </submittedName>
</protein>
<dbReference type="EMBL" id="CM046113">
    <property type="protein sequence ID" value="KAI8420801.1"/>
    <property type="molecule type" value="Genomic_DNA"/>
</dbReference>
<organism evidence="1 2">
    <name type="scientific">Choristoneura fumiferana</name>
    <name type="common">Spruce budworm moth</name>
    <name type="synonym">Archips fumiferana</name>
    <dbReference type="NCBI Taxonomy" id="7141"/>
    <lineage>
        <taxon>Eukaryota</taxon>
        <taxon>Metazoa</taxon>
        <taxon>Ecdysozoa</taxon>
        <taxon>Arthropoda</taxon>
        <taxon>Hexapoda</taxon>
        <taxon>Insecta</taxon>
        <taxon>Pterygota</taxon>
        <taxon>Neoptera</taxon>
        <taxon>Endopterygota</taxon>
        <taxon>Lepidoptera</taxon>
        <taxon>Glossata</taxon>
        <taxon>Ditrysia</taxon>
        <taxon>Tortricoidea</taxon>
        <taxon>Tortricidae</taxon>
        <taxon>Tortricinae</taxon>
        <taxon>Choristoneura</taxon>
    </lineage>
</organism>
<name>A0ACC0J9K5_CHOFU</name>
<evidence type="ECO:0000313" key="2">
    <source>
        <dbReference type="Proteomes" id="UP001064048"/>
    </source>
</evidence>
<reference evidence="1 2" key="1">
    <citation type="journal article" date="2022" name="Genome Biol. Evol.">
        <title>The Spruce Budworm Genome: Reconstructing the Evolutionary History of Antifreeze Proteins.</title>
        <authorList>
            <person name="Beliveau C."/>
            <person name="Gagne P."/>
            <person name="Picq S."/>
            <person name="Vernygora O."/>
            <person name="Keeling C.I."/>
            <person name="Pinkney K."/>
            <person name="Doucet D."/>
            <person name="Wen F."/>
            <person name="Johnston J.S."/>
            <person name="Maaroufi H."/>
            <person name="Boyle B."/>
            <person name="Laroche J."/>
            <person name="Dewar K."/>
            <person name="Juretic N."/>
            <person name="Blackburn G."/>
            <person name="Nisole A."/>
            <person name="Brunet B."/>
            <person name="Brandao M."/>
            <person name="Lumley L."/>
            <person name="Duan J."/>
            <person name="Quan G."/>
            <person name="Lucarotti C.J."/>
            <person name="Roe A.D."/>
            <person name="Sperling F.A.H."/>
            <person name="Levesque R.C."/>
            <person name="Cusson M."/>
        </authorList>
    </citation>
    <scope>NUCLEOTIDE SEQUENCE [LARGE SCALE GENOMIC DNA]</scope>
    <source>
        <strain evidence="1">Glfc:IPQL:Cfum</strain>
    </source>
</reference>
<dbReference type="Proteomes" id="UP001064048">
    <property type="component" value="Chromosome 13"/>
</dbReference>
<evidence type="ECO:0000313" key="1">
    <source>
        <dbReference type="EMBL" id="KAI8420801.1"/>
    </source>
</evidence>
<sequence length="66" mass="7134">MCCVCNLLCKIISFAISVLTLVALILLILWLVGVIFQNDDEVTTANNAYLKSAGEYKYAAVGASFT</sequence>